<gene>
    <name evidence="1" type="ORF">I7I53_08680</name>
</gene>
<dbReference type="Proteomes" id="UP000663419">
    <property type="component" value="Chromosome 2"/>
</dbReference>
<evidence type="ECO:0000313" key="2">
    <source>
        <dbReference type="Proteomes" id="UP000663419"/>
    </source>
</evidence>
<name>A0A8A1LGA4_AJEC8</name>
<organism evidence="1 2">
    <name type="scientific">Ajellomyces capsulatus (strain H88)</name>
    <name type="common">Darling's disease fungus</name>
    <name type="synonym">Histoplasma capsulatum</name>
    <dbReference type="NCBI Taxonomy" id="544711"/>
    <lineage>
        <taxon>Eukaryota</taxon>
        <taxon>Fungi</taxon>
        <taxon>Dikarya</taxon>
        <taxon>Ascomycota</taxon>
        <taxon>Pezizomycotina</taxon>
        <taxon>Eurotiomycetes</taxon>
        <taxon>Eurotiomycetidae</taxon>
        <taxon>Onygenales</taxon>
        <taxon>Ajellomycetaceae</taxon>
        <taxon>Histoplasma</taxon>
    </lineage>
</organism>
<dbReference type="VEuPathDB" id="FungiDB:I7I53_08680"/>
<dbReference type="EMBL" id="CP069103">
    <property type="protein sequence ID" value="QSS52911.1"/>
    <property type="molecule type" value="Genomic_DNA"/>
</dbReference>
<dbReference type="AlphaFoldDB" id="A0A8A1LGA4"/>
<sequence length="70" mass="8105">MPTSTCLPAFQYKVLVYFSKWSQICSAKGEQRKIEDAVKAHQARCGFRLVQGRSGMEGVWPKSMFWIQYN</sequence>
<proteinExistence type="predicted"/>
<protein>
    <submittedName>
        <fullName evidence="1">Uncharacterized protein</fullName>
    </submittedName>
</protein>
<reference evidence="1" key="1">
    <citation type="submission" date="2021-01" db="EMBL/GenBank/DDBJ databases">
        <title>Chromosome-level genome assembly of a human fungal pathogen reveals clustering of transcriptionally co-regulated genes.</title>
        <authorList>
            <person name="Voorhies M."/>
            <person name="Cohen S."/>
            <person name="Shea T.P."/>
            <person name="Petrus S."/>
            <person name="Munoz J.F."/>
            <person name="Poplawski S."/>
            <person name="Goldman W.E."/>
            <person name="Michael T."/>
            <person name="Cuomo C.A."/>
            <person name="Sil A."/>
            <person name="Beyhan S."/>
        </authorList>
    </citation>
    <scope>NUCLEOTIDE SEQUENCE</scope>
    <source>
        <strain evidence="1">H88</strain>
    </source>
</reference>
<evidence type="ECO:0000313" key="1">
    <source>
        <dbReference type="EMBL" id="QSS52911.1"/>
    </source>
</evidence>
<accession>A0A8A1LGA4</accession>